<evidence type="ECO:0000313" key="4">
    <source>
        <dbReference type="Proteomes" id="UP000461595"/>
    </source>
</evidence>
<gene>
    <name evidence="2" type="ORF">E5983_06195</name>
    <name evidence="3" type="ORF">HZY94_02165</name>
</gene>
<proteinExistence type="predicted"/>
<feature type="domain" description="ABM" evidence="1">
    <location>
        <begin position="1"/>
        <end position="91"/>
    </location>
</feature>
<accession>A0A7X3G8X4</accession>
<sequence>MRVNVFAIGVEAQDRALLHEVGVHNVRTSHCKEPGTLAMFVAERVDASGSFIVFEVYEGEAAYATHRASEQYQNYVSKAGSRLRERTAYEVNPVFLAEKLDSDTWLGPDHYYLKFARVETSVEGQLVFTESVLKNMKTSLKEEDGVLAMYAVQDQAKPQVWYFFEVYASQAAYQGHRETSHFQKYLAETKDLVLDKQLLDLINDVSMSQGKLRLEIN</sequence>
<dbReference type="PANTHER" id="PTHR33336">
    <property type="entry name" value="QUINOL MONOOXYGENASE YGIN-RELATED"/>
    <property type="match status" value="1"/>
</dbReference>
<dbReference type="PROSITE" id="PS51725">
    <property type="entry name" value="ABM"/>
    <property type="match status" value="2"/>
</dbReference>
<feature type="domain" description="ABM" evidence="1">
    <location>
        <begin position="110"/>
        <end position="201"/>
    </location>
</feature>
<dbReference type="Pfam" id="PF03992">
    <property type="entry name" value="ABM"/>
    <property type="match status" value="2"/>
</dbReference>
<dbReference type="PANTHER" id="PTHR33336:SF3">
    <property type="entry name" value="ABM DOMAIN-CONTAINING PROTEIN"/>
    <property type="match status" value="1"/>
</dbReference>
<protein>
    <submittedName>
        <fullName evidence="2">Antibiotic biosynthesis monooxygenase</fullName>
    </submittedName>
</protein>
<keyword evidence="2" id="KW-0503">Monooxygenase</keyword>
<comment type="caution">
    <text evidence="2">The sequence shown here is derived from an EMBL/GenBank/DDBJ whole genome shotgun (WGS) entry which is preliminary data.</text>
</comment>
<dbReference type="InterPro" id="IPR007138">
    <property type="entry name" value="ABM_dom"/>
</dbReference>
<reference evidence="2 4" key="1">
    <citation type="submission" date="2019-12" db="EMBL/GenBank/DDBJ databases">
        <title>Microbes associate with the intestines of laboratory mice.</title>
        <authorList>
            <person name="Navarre W."/>
            <person name="Wong E."/>
        </authorList>
    </citation>
    <scope>NUCLEOTIDE SEQUENCE [LARGE SCALE GENOMIC DNA]</scope>
    <source>
        <strain evidence="2 4">NM51_B2-22</strain>
    </source>
</reference>
<dbReference type="Proteomes" id="UP000461595">
    <property type="component" value="Unassembled WGS sequence"/>
</dbReference>
<dbReference type="Gene3D" id="3.30.70.100">
    <property type="match status" value="1"/>
</dbReference>
<dbReference type="InterPro" id="IPR011008">
    <property type="entry name" value="Dimeric_a/b-barrel"/>
</dbReference>
<dbReference type="AlphaFoldDB" id="A0A7X3G8X4"/>
<name>A0A7X3G8X4_9STRE</name>
<dbReference type="GO" id="GO:0004497">
    <property type="term" value="F:monooxygenase activity"/>
    <property type="evidence" value="ECO:0007669"/>
    <property type="project" value="UniProtKB-KW"/>
</dbReference>
<evidence type="ECO:0000313" key="3">
    <source>
        <dbReference type="EMBL" id="NYS96014.1"/>
    </source>
</evidence>
<dbReference type="OrthoDB" id="9812754at2"/>
<dbReference type="SUPFAM" id="SSF54909">
    <property type="entry name" value="Dimeric alpha+beta barrel"/>
    <property type="match status" value="2"/>
</dbReference>
<evidence type="ECO:0000259" key="1">
    <source>
        <dbReference type="PROSITE" id="PS51725"/>
    </source>
</evidence>
<evidence type="ECO:0000313" key="5">
    <source>
        <dbReference type="Proteomes" id="UP000589521"/>
    </source>
</evidence>
<dbReference type="RefSeq" id="WP_160333011.1">
    <property type="nucleotide sequence ID" value="NZ_JACBXX010000067.1"/>
</dbReference>
<dbReference type="EMBL" id="JACBXX010000067">
    <property type="protein sequence ID" value="NYS96014.1"/>
    <property type="molecule type" value="Genomic_DNA"/>
</dbReference>
<keyword evidence="2" id="KW-0560">Oxidoreductase</keyword>
<dbReference type="InterPro" id="IPR050744">
    <property type="entry name" value="AI-2_Isomerase_LsrG"/>
</dbReference>
<dbReference type="Proteomes" id="UP000589521">
    <property type="component" value="Unassembled WGS sequence"/>
</dbReference>
<dbReference type="EMBL" id="WSRS01000051">
    <property type="protein sequence ID" value="MVX59227.1"/>
    <property type="molecule type" value="Genomic_DNA"/>
</dbReference>
<evidence type="ECO:0000313" key="2">
    <source>
        <dbReference type="EMBL" id="MVX59227.1"/>
    </source>
</evidence>
<organism evidence="2 4">
    <name type="scientific">Streptococcus danieliae</name>
    <dbReference type="NCBI Taxonomy" id="747656"/>
    <lineage>
        <taxon>Bacteria</taxon>
        <taxon>Bacillati</taxon>
        <taxon>Bacillota</taxon>
        <taxon>Bacilli</taxon>
        <taxon>Lactobacillales</taxon>
        <taxon>Streptococcaceae</taxon>
        <taxon>Streptococcus</taxon>
    </lineage>
</organism>
<reference evidence="3 5" key="2">
    <citation type="submission" date="2020-07" db="EMBL/GenBank/DDBJ databases">
        <title>MOT database genomes.</title>
        <authorList>
            <person name="Joseph S."/>
            <person name="Aduse-Opoku J."/>
            <person name="Hashim A."/>
            <person name="Wade W."/>
            <person name="Curtis M."/>
        </authorList>
    </citation>
    <scope>NUCLEOTIDE SEQUENCE [LARGE SCALE GENOMIC DNA]</scope>
    <source>
        <strain evidence="3 5">STR</strain>
    </source>
</reference>